<evidence type="ECO:0000256" key="1">
    <source>
        <dbReference type="SAM" id="SignalP"/>
    </source>
</evidence>
<keyword evidence="3" id="KW-1185">Reference proteome</keyword>
<accession>A0ABQ6PP36</accession>
<dbReference type="Proteomes" id="UP001338309">
    <property type="component" value="Unassembled WGS sequence"/>
</dbReference>
<feature type="chain" id="PRO_5046496071" evidence="1">
    <location>
        <begin position="20"/>
        <end position="292"/>
    </location>
</feature>
<evidence type="ECO:0000313" key="3">
    <source>
        <dbReference type="Proteomes" id="UP001338309"/>
    </source>
</evidence>
<reference evidence="2 3" key="1">
    <citation type="submission" date="2023-08" db="EMBL/GenBank/DDBJ databases">
        <title>Draft genome sequence of Algoriphagus confluentis.</title>
        <authorList>
            <person name="Takatani N."/>
            <person name="Hosokawa M."/>
            <person name="Sawabe T."/>
        </authorList>
    </citation>
    <scope>NUCLEOTIDE SEQUENCE [LARGE SCALE GENOMIC DNA]</scope>
    <source>
        <strain evidence="2 3">NBRC 111222</strain>
    </source>
</reference>
<keyword evidence="1" id="KW-0732">Signal</keyword>
<evidence type="ECO:0000313" key="2">
    <source>
        <dbReference type="EMBL" id="GMQ29307.1"/>
    </source>
</evidence>
<sequence length="292" mass="33052">MKKPALLVAFGFASLTAFSQSNSDILYFLDGQKEVKIKEVGLTSIKYTYPNEETVYTISKHQVEKIVFGSGREEVFESPIKEVTGLSDFKKVFITYNPEDIAGLQSKGHLFSKATGVTTLSSINEVNNRALNKLKMEASMIGANVVFVGNTFQRGNQYGGENQAGNSTQTSFSGMGYSTNEINTEAVKSLIESRTFHHYQTHKLNRNSWSPDRIIATKYGPDRKPLMFKLDSVIERDGELFIKTKEIPSKTKELKVIHADDEKLVLMERNEKVTYNYFLITDQNNFFKNLTY</sequence>
<dbReference type="RefSeq" id="WP_338224023.1">
    <property type="nucleotide sequence ID" value="NZ_BTPD01000005.1"/>
</dbReference>
<comment type="caution">
    <text evidence="2">The sequence shown here is derived from an EMBL/GenBank/DDBJ whole genome shotgun (WGS) entry which is preliminary data.</text>
</comment>
<gene>
    <name evidence="2" type="ORF">Aconfl_19500</name>
</gene>
<protein>
    <submittedName>
        <fullName evidence="2">Uncharacterized protein</fullName>
    </submittedName>
</protein>
<dbReference type="EMBL" id="BTPD01000005">
    <property type="protein sequence ID" value="GMQ29307.1"/>
    <property type="molecule type" value="Genomic_DNA"/>
</dbReference>
<name>A0ABQ6PP36_9BACT</name>
<proteinExistence type="predicted"/>
<organism evidence="2 3">
    <name type="scientific">Algoriphagus confluentis</name>
    <dbReference type="NCBI Taxonomy" id="1697556"/>
    <lineage>
        <taxon>Bacteria</taxon>
        <taxon>Pseudomonadati</taxon>
        <taxon>Bacteroidota</taxon>
        <taxon>Cytophagia</taxon>
        <taxon>Cytophagales</taxon>
        <taxon>Cyclobacteriaceae</taxon>
        <taxon>Algoriphagus</taxon>
    </lineage>
</organism>
<feature type="signal peptide" evidence="1">
    <location>
        <begin position="1"/>
        <end position="19"/>
    </location>
</feature>